<proteinExistence type="predicted"/>
<protein>
    <submittedName>
        <fullName evidence="2">Uncharacterized protein</fullName>
    </submittedName>
</protein>
<evidence type="ECO:0000313" key="2">
    <source>
        <dbReference type="EMBL" id="OCL10843.1"/>
    </source>
</evidence>
<gene>
    <name evidence="2" type="ORF">AOQ84DRAFT_425852</name>
</gene>
<feature type="compositionally biased region" description="Low complexity" evidence="1">
    <location>
        <begin position="146"/>
        <end position="155"/>
    </location>
</feature>
<name>A0A8E2F6I1_9PEZI</name>
<keyword evidence="3" id="KW-1185">Reference proteome</keyword>
<evidence type="ECO:0000313" key="3">
    <source>
        <dbReference type="Proteomes" id="UP000250140"/>
    </source>
</evidence>
<feature type="compositionally biased region" description="Low complexity" evidence="1">
    <location>
        <begin position="167"/>
        <end position="176"/>
    </location>
</feature>
<dbReference type="OrthoDB" id="3910358at2759"/>
<dbReference type="AlphaFoldDB" id="A0A8E2F6I1"/>
<evidence type="ECO:0000256" key="1">
    <source>
        <dbReference type="SAM" id="MobiDB-lite"/>
    </source>
</evidence>
<dbReference type="SUPFAM" id="SSF82171">
    <property type="entry name" value="DPP6 N-terminal domain-like"/>
    <property type="match status" value="1"/>
</dbReference>
<feature type="compositionally biased region" description="Pro residues" evidence="1">
    <location>
        <begin position="156"/>
        <end position="166"/>
    </location>
</feature>
<feature type="region of interest" description="Disordered" evidence="1">
    <location>
        <begin position="146"/>
        <end position="176"/>
    </location>
</feature>
<dbReference type="Proteomes" id="UP000250140">
    <property type="component" value="Unassembled WGS sequence"/>
</dbReference>
<dbReference type="EMBL" id="KV749152">
    <property type="protein sequence ID" value="OCL10843.1"/>
    <property type="molecule type" value="Genomic_DNA"/>
</dbReference>
<sequence length="560" mass="62594">MALQYPYMFQPYINVHPEPLPISKREYADLPRGMLSPSDASISRISSNEAEGLIPIQFEETIGHFVVDCPSLHILQRDALPRQLNHNPSVNADVANNGFNGQPGLIVLEHPNLCPRCPGRQVFQKARQVSLPPSTQLTKIAEIVSSSPPSFRSDSPPLPEVVPSRPPSITSTTSRTQRITNSIPTSLFRFKRTSIASSSSGLSKEIQGNHLPSALSFCFCASGRNLLIWKKDGDSIVSINIESRRSHSLSLLKSIAPLEEDKRVRVKLVAGGNDWIAAVMTHKQRHLLLVLNSGGVQSHYALYPLADGLRPTCLAMSRDDSYVTVGYGLKAYLYHYKDCWQVWQTSLTIDSFTSTQDVKFQVANFSSDSQMLVVATQRFDVQRTKDDDFVYVHVWACSEAPPPPLKLPGSKMSTDERGLSSVFYDTELRQSLVTGFTETPYPLFLLANGETFTPSKINFKIRCAAEAQPSFNTAVVMDSKNKVYKVDLRRRSLQYWADLSSERGRLDPKEENAVIAIPEGNRARVFWRQGSGLWFVEVKNGRKGNRQNLRWLYDAAVDGS</sequence>
<accession>A0A8E2F6I1</accession>
<reference evidence="2 3" key="1">
    <citation type="journal article" date="2016" name="Nat. Commun.">
        <title>Ectomycorrhizal ecology is imprinted in the genome of the dominant symbiotic fungus Cenococcum geophilum.</title>
        <authorList>
            <consortium name="DOE Joint Genome Institute"/>
            <person name="Peter M."/>
            <person name="Kohler A."/>
            <person name="Ohm R.A."/>
            <person name="Kuo A."/>
            <person name="Krutzmann J."/>
            <person name="Morin E."/>
            <person name="Arend M."/>
            <person name="Barry K.W."/>
            <person name="Binder M."/>
            <person name="Choi C."/>
            <person name="Clum A."/>
            <person name="Copeland A."/>
            <person name="Grisel N."/>
            <person name="Haridas S."/>
            <person name="Kipfer T."/>
            <person name="LaButti K."/>
            <person name="Lindquist E."/>
            <person name="Lipzen A."/>
            <person name="Maire R."/>
            <person name="Meier B."/>
            <person name="Mihaltcheva S."/>
            <person name="Molinier V."/>
            <person name="Murat C."/>
            <person name="Poggeler S."/>
            <person name="Quandt C.A."/>
            <person name="Sperisen C."/>
            <person name="Tritt A."/>
            <person name="Tisserant E."/>
            <person name="Crous P.W."/>
            <person name="Henrissat B."/>
            <person name="Nehls U."/>
            <person name="Egli S."/>
            <person name="Spatafora J.W."/>
            <person name="Grigoriev I.V."/>
            <person name="Martin F.M."/>
        </authorList>
    </citation>
    <scope>NUCLEOTIDE SEQUENCE [LARGE SCALE GENOMIC DNA]</scope>
    <source>
        <strain evidence="2 3">CBS 207.34</strain>
    </source>
</reference>
<organism evidence="2 3">
    <name type="scientific">Glonium stellatum</name>
    <dbReference type="NCBI Taxonomy" id="574774"/>
    <lineage>
        <taxon>Eukaryota</taxon>
        <taxon>Fungi</taxon>
        <taxon>Dikarya</taxon>
        <taxon>Ascomycota</taxon>
        <taxon>Pezizomycotina</taxon>
        <taxon>Dothideomycetes</taxon>
        <taxon>Pleosporomycetidae</taxon>
        <taxon>Gloniales</taxon>
        <taxon>Gloniaceae</taxon>
        <taxon>Glonium</taxon>
    </lineage>
</organism>